<evidence type="ECO:0000313" key="5">
    <source>
        <dbReference type="Proteomes" id="UP000815325"/>
    </source>
</evidence>
<feature type="compositionally biased region" description="Basic and acidic residues" evidence="1">
    <location>
        <begin position="225"/>
        <end position="243"/>
    </location>
</feature>
<feature type="domain" description="Right handed beta helix" evidence="2">
    <location>
        <begin position="363"/>
        <end position="508"/>
    </location>
</feature>
<comment type="caution">
    <text evidence="4">The sequence shown here is derived from an EMBL/GenBank/DDBJ whole genome shotgun (WGS) entry which is preliminary data.</text>
</comment>
<dbReference type="Pfam" id="PF13676">
    <property type="entry name" value="TIR_2"/>
    <property type="match status" value="1"/>
</dbReference>
<dbReference type="SUPFAM" id="SSF51126">
    <property type="entry name" value="Pectin lyase-like"/>
    <property type="match status" value="1"/>
</dbReference>
<proteinExistence type="predicted"/>
<evidence type="ECO:0000259" key="3">
    <source>
        <dbReference type="Pfam" id="PF13676"/>
    </source>
</evidence>
<dbReference type="InterPro" id="IPR035897">
    <property type="entry name" value="Toll_tir_struct_dom_sf"/>
</dbReference>
<evidence type="ECO:0000256" key="1">
    <source>
        <dbReference type="SAM" id="MobiDB-lite"/>
    </source>
</evidence>
<feature type="domain" description="TIR" evidence="3">
    <location>
        <begin position="40"/>
        <end position="131"/>
    </location>
</feature>
<dbReference type="Gene3D" id="2.160.20.20">
    <property type="match status" value="1"/>
</dbReference>
<accession>A0ABQ7GLR4</accession>
<dbReference type="Gene3D" id="3.40.50.10140">
    <property type="entry name" value="Toll/interleukin-1 receptor homology (TIR) domain"/>
    <property type="match status" value="1"/>
</dbReference>
<dbReference type="InterPro" id="IPR012332">
    <property type="entry name" value="Autotransporter_pectin_lyase_C"/>
</dbReference>
<name>A0ABQ7GLR4_DUNSA</name>
<evidence type="ECO:0000313" key="4">
    <source>
        <dbReference type="EMBL" id="KAF5835554.1"/>
    </source>
</evidence>
<dbReference type="Pfam" id="PF13229">
    <property type="entry name" value="Beta_helix"/>
    <property type="match status" value="1"/>
</dbReference>
<dbReference type="SUPFAM" id="SSF52200">
    <property type="entry name" value="Toll/Interleukin receptor TIR domain"/>
    <property type="match status" value="1"/>
</dbReference>
<feature type="region of interest" description="Disordered" evidence="1">
    <location>
        <begin position="197"/>
        <end position="247"/>
    </location>
</feature>
<keyword evidence="5" id="KW-1185">Reference proteome</keyword>
<organism evidence="4 5">
    <name type="scientific">Dunaliella salina</name>
    <name type="common">Green alga</name>
    <name type="synonym">Protococcus salinus</name>
    <dbReference type="NCBI Taxonomy" id="3046"/>
    <lineage>
        <taxon>Eukaryota</taxon>
        <taxon>Viridiplantae</taxon>
        <taxon>Chlorophyta</taxon>
        <taxon>core chlorophytes</taxon>
        <taxon>Chlorophyceae</taxon>
        <taxon>CS clade</taxon>
        <taxon>Chlamydomonadales</taxon>
        <taxon>Dunaliellaceae</taxon>
        <taxon>Dunaliella</taxon>
    </lineage>
</organism>
<dbReference type="InterPro" id="IPR000157">
    <property type="entry name" value="TIR_dom"/>
</dbReference>
<evidence type="ECO:0000259" key="2">
    <source>
        <dbReference type="Pfam" id="PF13229"/>
    </source>
</evidence>
<feature type="region of interest" description="Disordered" evidence="1">
    <location>
        <begin position="1"/>
        <end position="32"/>
    </location>
</feature>
<dbReference type="InterPro" id="IPR039448">
    <property type="entry name" value="Beta_helix"/>
</dbReference>
<protein>
    <recommendedName>
        <fullName evidence="6">TIR domain-containing protein</fullName>
    </recommendedName>
</protein>
<dbReference type="Proteomes" id="UP000815325">
    <property type="component" value="Unassembled WGS sequence"/>
</dbReference>
<dbReference type="InterPro" id="IPR011050">
    <property type="entry name" value="Pectin_lyase_fold/virulence"/>
</dbReference>
<reference evidence="4" key="1">
    <citation type="submission" date="2017-08" db="EMBL/GenBank/DDBJ databases">
        <authorList>
            <person name="Polle J.E."/>
            <person name="Barry K."/>
            <person name="Cushman J."/>
            <person name="Schmutz J."/>
            <person name="Tran D."/>
            <person name="Hathwaick L.T."/>
            <person name="Yim W.C."/>
            <person name="Jenkins J."/>
            <person name="Mckie-Krisberg Z.M."/>
            <person name="Prochnik S."/>
            <person name="Lindquist E."/>
            <person name="Dockter R.B."/>
            <person name="Adam C."/>
            <person name="Molina H."/>
            <person name="Bunkerborg J."/>
            <person name="Jin E."/>
            <person name="Buchheim M."/>
            <person name="Magnuson J."/>
        </authorList>
    </citation>
    <scope>NUCLEOTIDE SEQUENCE</scope>
    <source>
        <strain evidence="4">CCAP 19/18</strain>
    </source>
</reference>
<dbReference type="EMBL" id="MU069699">
    <property type="protein sequence ID" value="KAF5835554.1"/>
    <property type="molecule type" value="Genomic_DNA"/>
</dbReference>
<evidence type="ECO:0008006" key="6">
    <source>
        <dbReference type="Google" id="ProtNLM"/>
    </source>
</evidence>
<gene>
    <name evidence="4" type="ORF">DUNSADRAFT_7207</name>
</gene>
<sequence>MGCSSSKGTEATPIGSQARPDGPDQAGSCRQGRRPEDFSIFLSFRVKESEPQALAFKRALESRGYSTFCSSCDICSGDDWVRTICSALTGCQLVVVLATRSYGAPGTNAFATSEELATARREKKDMYIVPMTDYLEESVTRVLLGTMQKGKSWTTAPDIVPDDLLDDLLSVCKQRGMNPDLSSNAAQNLQHQENASLNGSQVQGGNGVRLTAPESSSAAQHVAGKPKEELEGHNNQEEPEVHKMTTSSLPDLQQKVIDATKDTQKEHIFDLAGFELTGTLSGNLMLPSRCALRNGKIHLPDNAKICASGSCNASFTGISIMGAHLMDCALEVLEGSTVAMADCEVSGGGKEFFNAAVRLHGPGSKLSMHMCSLQSEGDGLNVQDGGTAILKSSKMDGNGGTGVYLEGKGSSLEAHLSSISSNGWHNSMVKDGASAKLRQCTLDGSKNRGLYAVHTGTTVKCSACSISLNEGSNVFAGGGAKVLLLDGCKAHGSKDGYGWAVWDEGSTIMADRSSTAEMNAAGVSSEEDGGRIFLRV</sequence>